<dbReference type="GeneID" id="3496012"/>
<feature type="signal peptide" evidence="3">
    <location>
        <begin position="1"/>
        <end position="23"/>
    </location>
</feature>
<protein>
    <submittedName>
        <fullName evidence="4">Rhoptry neck protein 6, putative</fullName>
    </submittedName>
</protein>
<organism evidence="4 5">
    <name type="scientific">Plasmodium chabaudi chabaudi</name>
    <dbReference type="NCBI Taxonomy" id="31271"/>
    <lineage>
        <taxon>Eukaryota</taxon>
        <taxon>Sar</taxon>
        <taxon>Alveolata</taxon>
        <taxon>Apicomplexa</taxon>
        <taxon>Aconoidasida</taxon>
        <taxon>Haemosporida</taxon>
        <taxon>Plasmodiidae</taxon>
        <taxon>Plasmodium</taxon>
        <taxon>Plasmodium (Vinckeia)</taxon>
    </lineage>
</organism>
<feature type="chain" id="PRO_5020334486" evidence="3">
    <location>
        <begin position="24"/>
        <end position="703"/>
    </location>
</feature>
<feature type="compositionally biased region" description="Polar residues" evidence="2">
    <location>
        <begin position="500"/>
        <end position="517"/>
    </location>
</feature>
<feature type="compositionally biased region" description="Basic and acidic residues" evidence="2">
    <location>
        <begin position="692"/>
        <end position="703"/>
    </location>
</feature>
<feature type="compositionally biased region" description="Low complexity" evidence="2">
    <location>
        <begin position="92"/>
        <end position="103"/>
    </location>
</feature>
<dbReference type="OrthoDB" id="372992at2759"/>
<proteinExistence type="predicted"/>
<evidence type="ECO:0000256" key="3">
    <source>
        <dbReference type="SAM" id="SignalP"/>
    </source>
</evidence>
<dbReference type="KEGG" id="pcb:PCHAS_0313800"/>
<feature type="coiled-coil region" evidence="1">
    <location>
        <begin position="639"/>
        <end position="666"/>
    </location>
</feature>
<sequence>MHYYFFLLFALCANGLLRNKGSANFVSNNDEAIGNWKDMDAFGMSQNGTLYLNSDSNLNETSSESFLENCNINSCVDINHENSNPINNQQIDHPNNSNHNSNRNNDHSNDHSNNLKVGQPNGINNNLLKAEINKQNLSNTLDGNATHVNSVNTTMEKNENLKNNTEGAINIMHTPKENLQNVKKNEIKSNNKNKDNNSADDEIDDEKDDENLDSSVEDEYKDSEDDDLDEDKEEDENENENEQSNKKVAADNNKGTEISASNNAKETESTLGKNAEKTVAISEAGSNHQAPKFQIHNEKDKIKTINERFENGNKPINEFDITNDNKMGNTSSREVGNEVNNALGRSNIQKNFHEIQNNPNGSQHGAKLQGEKVENKMLGDKKLDDEKLDDEELDDEKLDDEKLDDEKLDDEKLDDEKLDDEKLDDENLDEKKLDEKNLGGKKLDGKKKKKNVEDDDSEMDQENDEEDEGDEDEPIVDDSIKNKETNNENKNSISKEIKNMNESTKNEQVTDANQKTVLNEDNKNYNETDANCSKIVSDKVENTILQTTKIDQDIHEVKEREENTKPSLNASENHDPKPEQNYESNMFTIDKKMHNKLNNIDGILRGLNDKLRHHKDLKNLELKLKFEAMGRIEKYKMYNEVIQKAIETLTKRLAKVNDDLNKLKEVSSISLQKYMNETGYGLESLNFPQSDLDPKKEKPKTTA</sequence>
<keyword evidence="1" id="KW-0175">Coiled coil</keyword>
<dbReference type="VEuPathDB" id="PlasmoDB:PCHAS_0313800"/>
<feature type="compositionally biased region" description="Polar residues" evidence="2">
    <location>
        <begin position="81"/>
        <end position="91"/>
    </location>
</feature>
<feature type="region of interest" description="Disordered" evidence="2">
    <location>
        <begin position="81"/>
        <end position="124"/>
    </location>
</feature>
<feature type="compositionally biased region" description="Basic and acidic residues" evidence="2">
    <location>
        <begin position="478"/>
        <end position="499"/>
    </location>
</feature>
<feature type="region of interest" description="Disordered" evidence="2">
    <location>
        <begin position="172"/>
        <end position="526"/>
    </location>
</feature>
<evidence type="ECO:0000256" key="2">
    <source>
        <dbReference type="SAM" id="MobiDB-lite"/>
    </source>
</evidence>
<dbReference type="RefSeq" id="XP_016653215.1">
    <property type="nucleotide sequence ID" value="XM_016799904.1"/>
</dbReference>
<feature type="compositionally biased region" description="Basic and acidic residues" evidence="2">
    <location>
        <begin position="183"/>
        <end position="197"/>
    </location>
</feature>
<evidence type="ECO:0000313" key="4">
    <source>
        <dbReference type="EMBL" id="VTZ67056.1"/>
    </source>
</evidence>
<feature type="compositionally biased region" description="Polar residues" evidence="2">
    <location>
        <begin position="253"/>
        <end position="272"/>
    </location>
</feature>
<feature type="compositionally biased region" description="Basic and acidic residues" evidence="2">
    <location>
        <begin position="429"/>
        <end position="443"/>
    </location>
</feature>
<gene>
    <name evidence="4" type="ORF">PCHAS_0313800</name>
</gene>
<feature type="region of interest" description="Disordered" evidence="2">
    <location>
        <begin position="684"/>
        <end position="703"/>
    </location>
</feature>
<reference evidence="4 5" key="1">
    <citation type="journal article" date="2014" name="BMC Biol.">
        <title>A comprehensive evaluation of rodent malaria parasite genomes and gene expression.</title>
        <authorList>
            <person name="Otto T.D."/>
            <person name="Bohme U."/>
            <person name="Jackson A.P."/>
            <person name="Hunt M."/>
            <person name="Franke-Fayard B."/>
            <person name="Hoeijmakers W.A."/>
            <person name="Religa A.A."/>
            <person name="Robertson L."/>
            <person name="Sanders M."/>
            <person name="Ogun S.A."/>
            <person name="Cunningham D."/>
            <person name="Erhart A."/>
            <person name="Billker O."/>
            <person name="Khan S.M."/>
            <person name="Stunnenberg H.G."/>
            <person name="Langhorne J."/>
            <person name="Holder A.A."/>
            <person name="Waters A.P."/>
            <person name="Newbold C.I."/>
            <person name="Pain A."/>
            <person name="Berriman M."/>
            <person name="Janse C.J."/>
        </authorList>
    </citation>
    <scope>NUCLEOTIDE SEQUENCE [LARGE SCALE GENOMIC DNA]</scope>
    <source>
        <strain evidence="4 5">AS</strain>
    </source>
</reference>
<feature type="compositionally biased region" description="Acidic residues" evidence="2">
    <location>
        <begin position="453"/>
        <end position="476"/>
    </location>
</feature>
<keyword evidence="5" id="KW-1185">Reference proteome</keyword>
<dbReference type="EMBL" id="LK022880">
    <property type="protein sequence ID" value="VTZ67056.1"/>
    <property type="molecule type" value="Genomic_DNA"/>
</dbReference>
<evidence type="ECO:0000313" key="5">
    <source>
        <dbReference type="Proteomes" id="UP000071118"/>
    </source>
</evidence>
<feature type="compositionally biased region" description="Polar residues" evidence="2">
    <location>
        <begin position="320"/>
        <end position="363"/>
    </location>
</feature>
<evidence type="ECO:0000256" key="1">
    <source>
        <dbReference type="SAM" id="Coils"/>
    </source>
</evidence>
<keyword evidence="3" id="KW-0732">Signal</keyword>
<feature type="compositionally biased region" description="Acidic residues" evidence="2">
    <location>
        <begin position="386"/>
        <end position="428"/>
    </location>
</feature>
<dbReference type="AlphaFoldDB" id="A0A4V0K404"/>
<dbReference type="Proteomes" id="UP000071118">
    <property type="component" value="Chromosome 3"/>
</dbReference>
<name>A0A4V0K404_PLACU</name>
<accession>A0A4V0K404</accession>
<feature type="region of interest" description="Disordered" evidence="2">
    <location>
        <begin position="552"/>
        <end position="581"/>
    </location>
</feature>
<feature type="compositionally biased region" description="Acidic residues" evidence="2">
    <location>
        <begin position="198"/>
        <end position="241"/>
    </location>
</feature>
<feature type="compositionally biased region" description="Basic and acidic residues" evidence="2">
    <location>
        <begin position="295"/>
        <end position="311"/>
    </location>
</feature>
<feature type="compositionally biased region" description="Basic and acidic residues" evidence="2">
    <location>
        <begin position="369"/>
        <end position="385"/>
    </location>
</feature>
<feature type="compositionally biased region" description="Basic and acidic residues" evidence="2">
    <location>
        <begin position="552"/>
        <end position="564"/>
    </location>
</feature>